<feature type="chain" id="PRO_5036408925" description="Glycosyl hydrolase family 32 N-terminal domain-containing protein" evidence="1">
    <location>
        <begin position="26"/>
        <end position="435"/>
    </location>
</feature>
<dbReference type="OrthoDB" id="3510at2759"/>
<dbReference type="Proteomes" id="UP000654075">
    <property type="component" value="Unassembled WGS sequence"/>
</dbReference>
<sequence length="435" mass="45566">MTASRGPRLRRLAAWPLLFAAFVRTWTPTPAAFAAPRTVQGSEVRSLQSSVWAPRASRLPRRATVGVQPVLAPGSEGPTWWDARNSASPVVLPPADGAGESKWRMWYYGRAGTLWARGAEAFLPTGRVGTACSEDGISWSRVNGPLSGGACFDPSSEDGAFDNVHVGVGDVVRLPNGTLWMYYFGGGEEEVMPGKPGLKMQIGLAASGDGGLSWERLKGGEPILPAGEPGSFDALFVAWPRVLQPWETASVTGIPDGKWYMSYHTAQFGEGGMKWSAGAAFSDDGVAWEKAPGPVLGPSDGADLWDAQGVGVRSVAPLGDGKLAMLYEAVDAQGDHAVGLAESSDGVKWLRQEVPGASAPGGPVFAKGASGSWDSRVVGTPYVVRPTEAGGAWRLYYVGESTAKKGMSIGLAETSELRSGWRKVGGVPPAPPSGG</sequence>
<dbReference type="AlphaFoldDB" id="A0A813IVP6"/>
<gene>
    <name evidence="2" type="ORF">PGLA1383_LOCUS30030</name>
    <name evidence="3" type="ORF">PGLA2088_LOCUS13439</name>
</gene>
<keyword evidence="5" id="KW-1185">Reference proteome</keyword>
<dbReference type="EMBL" id="CAJNNV010025099">
    <property type="protein sequence ID" value="CAE8612233.1"/>
    <property type="molecule type" value="Genomic_DNA"/>
</dbReference>
<evidence type="ECO:0000313" key="2">
    <source>
        <dbReference type="EMBL" id="CAE8612233.1"/>
    </source>
</evidence>
<protein>
    <recommendedName>
        <fullName evidence="6">Glycosyl hydrolase family 32 N-terminal domain-containing protein</fullName>
    </recommendedName>
</protein>
<feature type="signal peptide" evidence="1">
    <location>
        <begin position="1"/>
        <end position="25"/>
    </location>
</feature>
<dbReference type="Gene3D" id="2.115.10.20">
    <property type="entry name" value="Glycosyl hydrolase domain, family 43"/>
    <property type="match status" value="3"/>
</dbReference>
<reference evidence="3" key="1">
    <citation type="submission" date="2021-02" db="EMBL/GenBank/DDBJ databases">
        <authorList>
            <person name="Dougan E. K."/>
            <person name="Rhodes N."/>
            <person name="Thang M."/>
            <person name="Chan C."/>
        </authorList>
    </citation>
    <scope>NUCLEOTIDE SEQUENCE</scope>
</reference>
<comment type="caution">
    <text evidence="3">The sequence shown here is derived from an EMBL/GenBank/DDBJ whole genome shotgun (WGS) entry which is preliminary data.</text>
</comment>
<evidence type="ECO:0000313" key="5">
    <source>
        <dbReference type="Proteomes" id="UP000654075"/>
    </source>
</evidence>
<dbReference type="SUPFAM" id="SSF75005">
    <property type="entry name" value="Arabinanase/levansucrase/invertase"/>
    <property type="match status" value="2"/>
</dbReference>
<dbReference type="OMA" id="DWDSLFI"/>
<evidence type="ECO:0008006" key="6">
    <source>
        <dbReference type="Google" id="ProtNLM"/>
    </source>
</evidence>
<accession>A0A813IVP6</accession>
<evidence type="ECO:0000256" key="1">
    <source>
        <dbReference type="SAM" id="SignalP"/>
    </source>
</evidence>
<organism evidence="3 4">
    <name type="scientific">Polarella glacialis</name>
    <name type="common">Dinoflagellate</name>
    <dbReference type="NCBI Taxonomy" id="89957"/>
    <lineage>
        <taxon>Eukaryota</taxon>
        <taxon>Sar</taxon>
        <taxon>Alveolata</taxon>
        <taxon>Dinophyceae</taxon>
        <taxon>Suessiales</taxon>
        <taxon>Suessiaceae</taxon>
        <taxon>Polarella</taxon>
    </lineage>
</organism>
<evidence type="ECO:0000313" key="3">
    <source>
        <dbReference type="EMBL" id="CAE8658506.1"/>
    </source>
</evidence>
<dbReference type="EMBL" id="CAJNNW010016082">
    <property type="protein sequence ID" value="CAE8658506.1"/>
    <property type="molecule type" value="Genomic_DNA"/>
</dbReference>
<dbReference type="PANTHER" id="PTHR35279:SF4">
    <property type="entry name" value="GLYCOSYL HYDROLASE FAMILY 32 N-TERMINAL DOMAIN-CONTAINING PROTEIN"/>
    <property type="match status" value="1"/>
</dbReference>
<dbReference type="InterPro" id="IPR023296">
    <property type="entry name" value="Glyco_hydro_beta-prop_sf"/>
</dbReference>
<dbReference type="Proteomes" id="UP000626109">
    <property type="component" value="Unassembled WGS sequence"/>
</dbReference>
<proteinExistence type="predicted"/>
<keyword evidence="1" id="KW-0732">Signal</keyword>
<dbReference type="PANTHER" id="PTHR35279">
    <property type="match status" value="1"/>
</dbReference>
<name>A0A813IVP6_POLGL</name>
<evidence type="ECO:0000313" key="4">
    <source>
        <dbReference type="Proteomes" id="UP000626109"/>
    </source>
</evidence>